<feature type="transmembrane region" description="Helical" evidence="1">
    <location>
        <begin position="165"/>
        <end position="186"/>
    </location>
</feature>
<accession>A0A6J4UNZ7</accession>
<feature type="transmembrane region" description="Helical" evidence="1">
    <location>
        <begin position="64"/>
        <end position="86"/>
    </location>
</feature>
<sequence length="239" mass="25388">MLDRARERPASDRAARVDRGFRERLVAFKRFYRWLNLSLVHHGLWPMLLLLGGAPDGSVAALDWPWFSVRVLGPLLAAVLALVYLGQWHGGAGFAAPRAAGALAEQARFALVALPVLLVAARLIGGPAPEVGRVLGFGLADVVAFHLIHFGVVAGAYADRWRGQAAAVGFFALAWAGRDAMLTVLGPDQGSVALAFLGGFVAGLAVALLARALRRWPGGWFPAVAAHWLVVYAVLGFVG</sequence>
<keyword evidence="1" id="KW-0812">Transmembrane</keyword>
<dbReference type="EMBL" id="CADCWE010000210">
    <property type="protein sequence ID" value="CAA9554600.1"/>
    <property type="molecule type" value="Genomic_DNA"/>
</dbReference>
<name>A0A6J4UNZ7_9BACT</name>
<evidence type="ECO:0000256" key="1">
    <source>
        <dbReference type="SAM" id="Phobius"/>
    </source>
</evidence>
<feature type="transmembrane region" description="Helical" evidence="1">
    <location>
        <begin position="192"/>
        <end position="213"/>
    </location>
</feature>
<evidence type="ECO:0008006" key="3">
    <source>
        <dbReference type="Google" id="ProtNLM"/>
    </source>
</evidence>
<organism evidence="2">
    <name type="scientific">uncultured Thermomicrobiales bacterium</name>
    <dbReference type="NCBI Taxonomy" id="1645740"/>
    <lineage>
        <taxon>Bacteria</taxon>
        <taxon>Pseudomonadati</taxon>
        <taxon>Thermomicrobiota</taxon>
        <taxon>Thermomicrobia</taxon>
        <taxon>Thermomicrobiales</taxon>
        <taxon>environmental samples</taxon>
    </lineage>
</organism>
<dbReference type="AlphaFoldDB" id="A0A6J4UNZ7"/>
<evidence type="ECO:0000313" key="2">
    <source>
        <dbReference type="EMBL" id="CAA9554600.1"/>
    </source>
</evidence>
<protein>
    <recommendedName>
        <fullName evidence="3">CPBP family intramembrane metalloprotease</fullName>
    </recommendedName>
</protein>
<feature type="transmembrane region" description="Helical" evidence="1">
    <location>
        <begin position="220"/>
        <end position="238"/>
    </location>
</feature>
<keyword evidence="1" id="KW-1133">Transmembrane helix</keyword>
<feature type="transmembrane region" description="Helical" evidence="1">
    <location>
        <begin position="31"/>
        <end position="52"/>
    </location>
</feature>
<gene>
    <name evidence="2" type="ORF">AVDCRST_MAG73-3177</name>
</gene>
<keyword evidence="1" id="KW-0472">Membrane</keyword>
<feature type="transmembrane region" description="Helical" evidence="1">
    <location>
        <begin position="107"/>
        <end position="125"/>
    </location>
</feature>
<feature type="transmembrane region" description="Helical" evidence="1">
    <location>
        <begin position="137"/>
        <end position="158"/>
    </location>
</feature>
<reference evidence="2" key="1">
    <citation type="submission" date="2020-02" db="EMBL/GenBank/DDBJ databases">
        <authorList>
            <person name="Meier V. D."/>
        </authorList>
    </citation>
    <scope>NUCLEOTIDE SEQUENCE</scope>
    <source>
        <strain evidence="2">AVDCRST_MAG73</strain>
    </source>
</reference>
<proteinExistence type="predicted"/>